<keyword evidence="2" id="KW-0732">Signal</keyword>
<proteinExistence type="predicted"/>
<dbReference type="EMBL" id="CP120682">
    <property type="protein sequence ID" value="WKN39717.1"/>
    <property type="molecule type" value="Genomic_DNA"/>
</dbReference>
<feature type="region of interest" description="Disordered" evidence="1">
    <location>
        <begin position="217"/>
        <end position="255"/>
    </location>
</feature>
<reference evidence="3" key="2">
    <citation type="journal article" date="2024" name="Antonie Van Leeuwenhoek">
        <title>Roseihalotalea indica gen. nov., sp. nov., a halophilic Bacteroidetes from mesopelagic Southwest Indian Ocean with higher carbohydrate metabolic potential.</title>
        <authorList>
            <person name="Chen B."/>
            <person name="Zhang M."/>
            <person name="Lin D."/>
            <person name="Ye J."/>
            <person name="Tang K."/>
        </authorList>
    </citation>
    <scope>NUCLEOTIDE SEQUENCE</scope>
    <source>
        <strain evidence="3">TK19036</strain>
    </source>
</reference>
<sequence>MKTLFTSCILFFATLLMPVWAQSSLNGSWKMTSVDGQPVTDDVIAICQDGYFMFGQYQSDGSFVSAGGGNYKLEDNEYQLIYDFHSQQPQLVRVPQTFQAELTDEKFTLQNSSAGKMVWERMQEETTPLTGTWLFATRVDEDGNEGERRQPGPRMTVKILSGNRFQWAAFNYETKEFRGTGGGTYEAEDGTYTEHIEFFSRDNERVGASLSFQFEREGDDWDHQGQSSAGEPMHEVWTKMDQPMVMDNEQDTGDN</sequence>
<evidence type="ECO:0000313" key="3">
    <source>
        <dbReference type="EMBL" id="WKN39717.1"/>
    </source>
</evidence>
<organism evidence="3">
    <name type="scientific">Roseihalotalea indica</name>
    <dbReference type="NCBI Taxonomy" id="2867963"/>
    <lineage>
        <taxon>Bacteria</taxon>
        <taxon>Pseudomonadati</taxon>
        <taxon>Bacteroidota</taxon>
        <taxon>Cytophagia</taxon>
        <taxon>Cytophagales</taxon>
        <taxon>Catalimonadaceae</taxon>
        <taxon>Roseihalotalea</taxon>
    </lineage>
</organism>
<evidence type="ECO:0000256" key="2">
    <source>
        <dbReference type="SAM" id="SignalP"/>
    </source>
</evidence>
<reference evidence="3" key="1">
    <citation type="journal article" date="2023" name="Comput. Struct. Biotechnol. J.">
        <title>Discovery of a novel marine Bacteroidetes with a rich repertoire of carbohydrate-active enzymes.</title>
        <authorList>
            <person name="Chen B."/>
            <person name="Liu G."/>
            <person name="Chen Q."/>
            <person name="Wang H."/>
            <person name="Liu L."/>
            <person name="Tang K."/>
        </authorList>
    </citation>
    <scope>NUCLEOTIDE SEQUENCE</scope>
    <source>
        <strain evidence="3">TK19036</strain>
    </source>
</reference>
<evidence type="ECO:0000256" key="1">
    <source>
        <dbReference type="SAM" id="MobiDB-lite"/>
    </source>
</evidence>
<name>A0AA49JJD3_9BACT</name>
<protein>
    <submittedName>
        <fullName evidence="3">DUF4488 domain-containing protein</fullName>
    </submittedName>
</protein>
<gene>
    <name evidence="3" type="ORF">K4G66_13550</name>
</gene>
<dbReference type="AlphaFoldDB" id="A0AA49JJD3"/>
<feature type="chain" id="PRO_5041317981" evidence="2">
    <location>
        <begin position="22"/>
        <end position="255"/>
    </location>
</feature>
<feature type="signal peptide" evidence="2">
    <location>
        <begin position="1"/>
        <end position="21"/>
    </location>
</feature>
<accession>A0AA49JJD3</accession>
<dbReference type="Gene3D" id="2.40.128.490">
    <property type="entry name" value="Uncharacterised protein PF14869, DUF4488"/>
    <property type="match status" value="1"/>
</dbReference>